<dbReference type="Proteomes" id="UP000831327">
    <property type="component" value="Chromosome"/>
</dbReference>
<keyword evidence="3" id="KW-1185">Reference proteome</keyword>
<evidence type="ECO:0000313" key="3">
    <source>
        <dbReference type="Proteomes" id="UP000831327"/>
    </source>
</evidence>
<accession>A0ABM7Y5A8</accession>
<evidence type="ECO:0008006" key="4">
    <source>
        <dbReference type="Google" id="ProtNLM"/>
    </source>
</evidence>
<evidence type="ECO:0000313" key="2">
    <source>
        <dbReference type="EMBL" id="BDG73096.1"/>
    </source>
</evidence>
<organism evidence="2 3">
    <name type="scientific">Roseomonas fluvialis</name>
    <dbReference type="NCBI Taxonomy" id="1750527"/>
    <lineage>
        <taxon>Bacteria</taxon>
        <taxon>Pseudomonadati</taxon>
        <taxon>Pseudomonadota</taxon>
        <taxon>Alphaproteobacteria</taxon>
        <taxon>Acetobacterales</taxon>
        <taxon>Roseomonadaceae</taxon>
        <taxon>Roseomonas</taxon>
    </lineage>
</organism>
<sequence>MILRALVLFALLIAALPAAAQDRCPTRRNVDCAGAARAVDAAIAGDPWLALIDQAQRMRLEEVAPLIGDPSATELAAQQATWRRSLSRELFFLPGGALDEPDPRAALRGAMEYRLVRLMRLQHNPPGTIDGEWVGVQGQVVVERAGGGHFRVSVSTADVHNLAWLCDYDGEGDTQREEWMQTRDGVLELRREGVMLRVRQLRAGAAEFCGAGGSMSGLYFRVGEGR</sequence>
<reference evidence="2 3" key="1">
    <citation type="journal article" date="2016" name="Microbes Environ.">
        <title>Phylogenetically diverse aerobic anoxygenic phototrophic bacteria isolated from epilithic biofilms in Tama river, Japan.</title>
        <authorList>
            <person name="Hirose S."/>
            <person name="Matsuura K."/>
            <person name="Haruta S."/>
        </authorList>
    </citation>
    <scope>NUCLEOTIDE SEQUENCE [LARGE SCALE GENOMIC DNA]</scope>
    <source>
        <strain evidence="2 3">S08</strain>
    </source>
</reference>
<gene>
    <name evidence="2" type="ORF">Rmf_30250</name>
</gene>
<keyword evidence="1" id="KW-0732">Signal</keyword>
<proteinExistence type="predicted"/>
<dbReference type="RefSeq" id="WP_244407336.1">
    <property type="nucleotide sequence ID" value="NZ_AP025637.1"/>
</dbReference>
<feature type="signal peptide" evidence="1">
    <location>
        <begin position="1"/>
        <end position="20"/>
    </location>
</feature>
<name>A0ABM7Y5A8_9PROT</name>
<protein>
    <recommendedName>
        <fullName evidence="4">Lysozyme inhibitor LprI N-terminal domain-containing protein</fullName>
    </recommendedName>
</protein>
<evidence type="ECO:0000256" key="1">
    <source>
        <dbReference type="SAM" id="SignalP"/>
    </source>
</evidence>
<dbReference type="EMBL" id="AP025637">
    <property type="protein sequence ID" value="BDG73096.1"/>
    <property type="molecule type" value="Genomic_DNA"/>
</dbReference>
<feature type="chain" id="PRO_5047241043" description="Lysozyme inhibitor LprI N-terminal domain-containing protein" evidence="1">
    <location>
        <begin position="21"/>
        <end position="226"/>
    </location>
</feature>